<protein>
    <recommendedName>
        <fullName evidence="5">30S ribosomal protein S21</fullName>
    </recommendedName>
</protein>
<dbReference type="Pfam" id="PF01165">
    <property type="entry name" value="Ribosomal_S21"/>
    <property type="match status" value="1"/>
</dbReference>
<dbReference type="GO" id="GO:0006412">
    <property type="term" value="P:translation"/>
    <property type="evidence" value="ECO:0007669"/>
    <property type="project" value="InterPro"/>
</dbReference>
<dbReference type="EMBL" id="UINC01023723">
    <property type="protein sequence ID" value="SVA95956.1"/>
    <property type="molecule type" value="Genomic_DNA"/>
</dbReference>
<evidence type="ECO:0000256" key="2">
    <source>
        <dbReference type="ARBA" id="ARBA00022980"/>
    </source>
</evidence>
<reference evidence="4" key="1">
    <citation type="submission" date="2018-05" db="EMBL/GenBank/DDBJ databases">
        <authorList>
            <person name="Lanie J.A."/>
            <person name="Ng W.-L."/>
            <person name="Kazmierczak K.M."/>
            <person name="Andrzejewski T.M."/>
            <person name="Davidsen T.M."/>
            <person name="Wayne K.J."/>
            <person name="Tettelin H."/>
            <person name="Glass J.I."/>
            <person name="Rusch D."/>
            <person name="Podicherti R."/>
            <person name="Tsui H.-C.T."/>
            <person name="Winkler M.E."/>
        </authorList>
    </citation>
    <scope>NUCLEOTIDE SEQUENCE</scope>
</reference>
<comment type="similarity">
    <text evidence="1">Belongs to the bacterial ribosomal protein bS21 family.</text>
</comment>
<sequence>MKKKLQADNTLQEVRDRQFFVKPSEKRRLAKKAGKNRWLKKQREMDAEWGFSKKRMY</sequence>
<keyword evidence="3" id="KW-0687">Ribonucleoprotein</keyword>
<dbReference type="GO" id="GO:0003735">
    <property type="term" value="F:structural constituent of ribosome"/>
    <property type="evidence" value="ECO:0007669"/>
    <property type="project" value="InterPro"/>
</dbReference>
<dbReference type="NCBIfam" id="TIGR00030">
    <property type="entry name" value="S21p"/>
    <property type="match status" value="1"/>
</dbReference>
<dbReference type="Gene3D" id="1.20.5.1150">
    <property type="entry name" value="Ribosomal protein S8"/>
    <property type="match status" value="1"/>
</dbReference>
<organism evidence="4">
    <name type="scientific">marine metagenome</name>
    <dbReference type="NCBI Taxonomy" id="408172"/>
    <lineage>
        <taxon>unclassified sequences</taxon>
        <taxon>metagenomes</taxon>
        <taxon>ecological metagenomes</taxon>
    </lineage>
</organism>
<evidence type="ECO:0008006" key="5">
    <source>
        <dbReference type="Google" id="ProtNLM"/>
    </source>
</evidence>
<proteinExistence type="inferred from homology"/>
<evidence type="ECO:0000256" key="1">
    <source>
        <dbReference type="ARBA" id="ARBA00006640"/>
    </source>
</evidence>
<name>A0A382A330_9ZZZZ</name>
<keyword evidence="2" id="KW-0689">Ribosomal protein</keyword>
<gene>
    <name evidence="4" type="ORF">METZ01_LOCUS148810</name>
</gene>
<dbReference type="GO" id="GO:0005840">
    <property type="term" value="C:ribosome"/>
    <property type="evidence" value="ECO:0007669"/>
    <property type="project" value="UniProtKB-KW"/>
</dbReference>
<dbReference type="InterPro" id="IPR001911">
    <property type="entry name" value="Ribosomal_bS21"/>
</dbReference>
<dbReference type="AlphaFoldDB" id="A0A382A330"/>
<dbReference type="InterPro" id="IPR038380">
    <property type="entry name" value="Ribosomal_bS21_sf"/>
</dbReference>
<evidence type="ECO:0000256" key="3">
    <source>
        <dbReference type="ARBA" id="ARBA00023274"/>
    </source>
</evidence>
<dbReference type="GO" id="GO:1990904">
    <property type="term" value="C:ribonucleoprotein complex"/>
    <property type="evidence" value="ECO:0007669"/>
    <property type="project" value="UniProtKB-KW"/>
</dbReference>
<evidence type="ECO:0000313" key="4">
    <source>
        <dbReference type="EMBL" id="SVA95956.1"/>
    </source>
</evidence>
<accession>A0A382A330</accession>